<dbReference type="Gene3D" id="3.40.1580.10">
    <property type="entry name" value="SMI1/KNR4-like"/>
    <property type="match status" value="1"/>
</dbReference>
<evidence type="ECO:0000313" key="3">
    <source>
        <dbReference type="Proteomes" id="UP000198538"/>
    </source>
</evidence>
<dbReference type="EMBL" id="FMVM01000004">
    <property type="protein sequence ID" value="SCY33945.1"/>
    <property type="molecule type" value="Genomic_DNA"/>
</dbReference>
<dbReference type="InterPro" id="IPR037883">
    <property type="entry name" value="Knr4/Smi1-like_sf"/>
</dbReference>
<dbReference type="Pfam" id="PF14568">
    <property type="entry name" value="SUKH_6"/>
    <property type="match status" value="1"/>
</dbReference>
<accession>A0A1G5F3W5</accession>
<evidence type="ECO:0000259" key="1">
    <source>
        <dbReference type="SMART" id="SM00860"/>
    </source>
</evidence>
<name>A0A1G5F3W5_9BACL</name>
<proteinExistence type="predicted"/>
<evidence type="ECO:0000313" key="2">
    <source>
        <dbReference type="EMBL" id="SCY33945.1"/>
    </source>
</evidence>
<gene>
    <name evidence="2" type="ORF">SAMN05720606_10443</name>
</gene>
<dbReference type="SMART" id="SM00860">
    <property type="entry name" value="SMI1_KNR4"/>
    <property type="match status" value="1"/>
</dbReference>
<keyword evidence="3" id="KW-1185">Reference proteome</keyword>
<dbReference type="Proteomes" id="UP000198538">
    <property type="component" value="Unassembled WGS sequence"/>
</dbReference>
<organism evidence="2 3">
    <name type="scientific">Paenibacillus polysaccharolyticus</name>
    <dbReference type="NCBI Taxonomy" id="582692"/>
    <lineage>
        <taxon>Bacteria</taxon>
        <taxon>Bacillati</taxon>
        <taxon>Bacillota</taxon>
        <taxon>Bacilli</taxon>
        <taxon>Bacillales</taxon>
        <taxon>Paenibacillaceae</taxon>
        <taxon>Paenibacillus</taxon>
    </lineage>
</organism>
<dbReference type="RefSeq" id="WP_090917425.1">
    <property type="nucleotide sequence ID" value="NZ_FMVM01000004.1"/>
</dbReference>
<protein>
    <submittedName>
        <fullName evidence="2">SMI1-KNR4 cell-wall</fullName>
    </submittedName>
</protein>
<dbReference type="AlphaFoldDB" id="A0A1G5F3W5"/>
<sequence length="157" mass="17651">MKFVELDPIRDLLVQAYGTSMGSGSKPETEQDINNFEQKYQVKLPAAYRALLLEFGACNFGDPALYSVKELDWAYPEFLDAYREYEKEYDLPDGLKLFPIGGFGEGSMAVLDESSGKVLMLVHDSGDDVPLVEIESDFCALMTMHAESAIWVEEQMK</sequence>
<dbReference type="STRING" id="582692.SAMN05720606_10443"/>
<dbReference type="SUPFAM" id="SSF160631">
    <property type="entry name" value="SMI1/KNR4-like"/>
    <property type="match status" value="1"/>
</dbReference>
<dbReference type="InterPro" id="IPR018958">
    <property type="entry name" value="Knr4/Smi1-like_dom"/>
</dbReference>
<reference evidence="3" key="1">
    <citation type="submission" date="2016-10" db="EMBL/GenBank/DDBJ databases">
        <authorList>
            <person name="Varghese N."/>
            <person name="Submissions S."/>
        </authorList>
    </citation>
    <scope>NUCLEOTIDE SEQUENCE [LARGE SCALE GENOMIC DNA]</scope>
    <source>
        <strain evidence="3">BL9</strain>
    </source>
</reference>
<feature type="domain" description="Knr4/Smi1-like" evidence="1">
    <location>
        <begin position="27"/>
        <end position="124"/>
    </location>
</feature>